<evidence type="ECO:0000313" key="6">
    <source>
        <dbReference type="Proteomes" id="UP000292346"/>
    </source>
</evidence>
<gene>
    <name evidence="5" type="ORF">E0H45_39485</name>
</gene>
<reference evidence="5 6" key="1">
    <citation type="submission" date="2019-02" db="EMBL/GenBank/DDBJ databases">
        <title>Kribbella capetownensis sp. nov. and Kribbella speibonae sp. nov., isolated from soil.</title>
        <authorList>
            <person name="Curtis S.M."/>
            <person name="Norton I."/>
            <person name="Everest G.J."/>
            <person name="Meyers P.R."/>
        </authorList>
    </citation>
    <scope>NUCLEOTIDE SEQUENCE [LARGE SCALE GENOMIC DNA]</scope>
    <source>
        <strain evidence="5 6">KCTC 29219</strain>
    </source>
</reference>
<dbReference type="Gene3D" id="3.40.190.10">
    <property type="entry name" value="Periplasmic binding protein-like II"/>
    <property type="match status" value="2"/>
</dbReference>
<feature type="signal peptide" evidence="4">
    <location>
        <begin position="1"/>
        <end position="37"/>
    </location>
</feature>
<evidence type="ECO:0000256" key="1">
    <source>
        <dbReference type="ARBA" id="ARBA00008520"/>
    </source>
</evidence>
<sequence length="439" mass="46942">MPTASGPTTRGLRSSRRGWFAAALVPALALVSAACGAAAPQTQSGSGASTGGGKLVVWDWHSGDATTKEYYAKAKSDFEAKHPGVQVEFVAQPYDQYYTLLGTAIQAGKGPDISMFNGGAQMRDRASSLLPLDDKVGDLKDRLVGWDAFRKGSATYAVPVTLQGFPFYYNKAVYKKAGLDPETPPKTLTELQTACAAIKKSGNACFNLGNKEGLGIEFFLSGFGPGVFSPAQYDAWLAGKRDWKSPEVKQIFELWKQTNDEGWYNKGVNSTAMFMDQFTMFSGGKGGNVIGLISDTAHWKSFDEFLGPDLGVYKPPVSNPANVTSTFLPAEGGIGYGVMKWTKDPALAVDLVKSLASTDAEKSFFEKAGAIAADKTVDTKSVDVKAAGEIVSWLPDSKPLLHTALSAKTLDLMHRLSQQLISGDVTVDQVLTQLAASDK</sequence>
<evidence type="ECO:0000256" key="4">
    <source>
        <dbReference type="SAM" id="SignalP"/>
    </source>
</evidence>
<dbReference type="OrthoDB" id="7937990at2"/>
<protein>
    <submittedName>
        <fullName evidence="5">Extracellular solute-binding protein</fullName>
    </submittedName>
</protein>
<organism evidence="5 6">
    <name type="scientific">Kribbella soli</name>
    <dbReference type="NCBI Taxonomy" id="1124743"/>
    <lineage>
        <taxon>Bacteria</taxon>
        <taxon>Bacillati</taxon>
        <taxon>Actinomycetota</taxon>
        <taxon>Actinomycetes</taxon>
        <taxon>Propionibacteriales</taxon>
        <taxon>Kribbellaceae</taxon>
        <taxon>Kribbella</taxon>
    </lineage>
</organism>
<dbReference type="PANTHER" id="PTHR30061:SF50">
    <property type="entry name" value="MALTOSE_MALTODEXTRIN-BINDING PERIPLASMIC PROTEIN"/>
    <property type="match status" value="1"/>
</dbReference>
<dbReference type="GO" id="GO:0055052">
    <property type="term" value="C:ATP-binding cassette (ABC) transporter complex, substrate-binding subunit-containing"/>
    <property type="evidence" value="ECO:0007669"/>
    <property type="project" value="TreeGrafter"/>
</dbReference>
<name>A0A4R0GUT0_9ACTN</name>
<comment type="similarity">
    <text evidence="1">Belongs to the bacterial solute-binding protein 1 family.</text>
</comment>
<dbReference type="GO" id="GO:0015768">
    <property type="term" value="P:maltose transport"/>
    <property type="evidence" value="ECO:0007669"/>
    <property type="project" value="TreeGrafter"/>
</dbReference>
<dbReference type="Proteomes" id="UP000292346">
    <property type="component" value="Unassembled WGS sequence"/>
</dbReference>
<dbReference type="PANTHER" id="PTHR30061">
    <property type="entry name" value="MALTOSE-BINDING PERIPLASMIC PROTEIN"/>
    <property type="match status" value="1"/>
</dbReference>
<dbReference type="GO" id="GO:0042956">
    <property type="term" value="P:maltodextrin transmembrane transport"/>
    <property type="evidence" value="ECO:0007669"/>
    <property type="project" value="TreeGrafter"/>
</dbReference>
<evidence type="ECO:0000256" key="2">
    <source>
        <dbReference type="ARBA" id="ARBA00022448"/>
    </source>
</evidence>
<dbReference type="AlphaFoldDB" id="A0A4R0GUT0"/>
<keyword evidence="6" id="KW-1185">Reference proteome</keyword>
<proteinExistence type="inferred from homology"/>
<comment type="caution">
    <text evidence="5">The sequence shown here is derived from an EMBL/GenBank/DDBJ whole genome shotgun (WGS) entry which is preliminary data.</text>
</comment>
<accession>A0A4R0GUT0</accession>
<keyword evidence="3 4" id="KW-0732">Signal</keyword>
<keyword evidence="2" id="KW-0813">Transport</keyword>
<dbReference type="GO" id="GO:1901982">
    <property type="term" value="F:maltose binding"/>
    <property type="evidence" value="ECO:0007669"/>
    <property type="project" value="TreeGrafter"/>
</dbReference>
<dbReference type="SUPFAM" id="SSF53850">
    <property type="entry name" value="Periplasmic binding protein-like II"/>
    <property type="match status" value="1"/>
</dbReference>
<dbReference type="Pfam" id="PF01547">
    <property type="entry name" value="SBP_bac_1"/>
    <property type="match status" value="1"/>
</dbReference>
<dbReference type="InterPro" id="IPR006059">
    <property type="entry name" value="SBP"/>
</dbReference>
<dbReference type="EMBL" id="SJJZ01000006">
    <property type="protein sequence ID" value="TCC01587.1"/>
    <property type="molecule type" value="Genomic_DNA"/>
</dbReference>
<feature type="chain" id="PRO_5038776653" evidence="4">
    <location>
        <begin position="38"/>
        <end position="439"/>
    </location>
</feature>
<dbReference type="RefSeq" id="WP_131347475.1">
    <property type="nucleotide sequence ID" value="NZ_SJJZ01000006.1"/>
</dbReference>
<evidence type="ECO:0000256" key="3">
    <source>
        <dbReference type="ARBA" id="ARBA00022729"/>
    </source>
</evidence>
<evidence type="ECO:0000313" key="5">
    <source>
        <dbReference type="EMBL" id="TCC01587.1"/>
    </source>
</evidence>